<feature type="region of interest" description="Disordered" evidence="1">
    <location>
        <begin position="597"/>
        <end position="687"/>
    </location>
</feature>
<feature type="compositionally biased region" description="Acidic residues" evidence="1">
    <location>
        <begin position="335"/>
        <end position="354"/>
    </location>
</feature>
<feature type="region of interest" description="Disordered" evidence="1">
    <location>
        <begin position="258"/>
        <end position="281"/>
    </location>
</feature>
<protein>
    <recommendedName>
        <fullName evidence="2">DUF659 domain-containing protein</fullName>
    </recommendedName>
</protein>
<evidence type="ECO:0000313" key="3">
    <source>
        <dbReference type="EMBL" id="GBG84539.1"/>
    </source>
</evidence>
<name>A0A388LQK5_CHABU</name>
<dbReference type="InterPro" id="IPR007021">
    <property type="entry name" value="DUF659"/>
</dbReference>
<reference evidence="3 4" key="1">
    <citation type="journal article" date="2018" name="Cell">
        <title>The Chara Genome: Secondary Complexity and Implications for Plant Terrestrialization.</title>
        <authorList>
            <person name="Nishiyama T."/>
            <person name="Sakayama H."/>
            <person name="Vries J.D."/>
            <person name="Buschmann H."/>
            <person name="Saint-Marcoux D."/>
            <person name="Ullrich K.K."/>
            <person name="Haas F.B."/>
            <person name="Vanderstraeten L."/>
            <person name="Becker D."/>
            <person name="Lang D."/>
            <person name="Vosolsobe S."/>
            <person name="Rombauts S."/>
            <person name="Wilhelmsson P.K.I."/>
            <person name="Janitza P."/>
            <person name="Kern R."/>
            <person name="Heyl A."/>
            <person name="Rumpler F."/>
            <person name="Villalobos L.I.A.C."/>
            <person name="Clay J.M."/>
            <person name="Skokan R."/>
            <person name="Toyoda A."/>
            <person name="Suzuki Y."/>
            <person name="Kagoshima H."/>
            <person name="Schijlen E."/>
            <person name="Tajeshwar N."/>
            <person name="Catarino B."/>
            <person name="Hetherington A.J."/>
            <person name="Saltykova A."/>
            <person name="Bonnot C."/>
            <person name="Breuninger H."/>
            <person name="Symeonidi A."/>
            <person name="Radhakrishnan G.V."/>
            <person name="Van Nieuwerburgh F."/>
            <person name="Deforce D."/>
            <person name="Chang C."/>
            <person name="Karol K.G."/>
            <person name="Hedrich R."/>
            <person name="Ulvskov P."/>
            <person name="Glockner G."/>
            <person name="Delwiche C.F."/>
            <person name="Petrasek J."/>
            <person name="Van de Peer Y."/>
            <person name="Friml J."/>
            <person name="Beilby M."/>
            <person name="Dolan L."/>
            <person name="Kohara Y."/>
            <person name="Sugano S."/>
            <person name="Fujiyama A."/>
            <person name="Delaux P.-M."/>
            <person name="Quint M."/>
            <person name="TheiBen G."/>
            <person name="Hagemann M."/>
            <person name="Harholt J."/>
            <person name="Dunand C."/>
            <person name="Zachgo S."/>
            <person name="Langdale J."/>
            <person name="Maumus F."/>
            <person name="Straeten D.V.D."/>
            <person name="Gould S.B."/>
            <person name="Rensing S.A."/>
        </authorList>
    </citation>
    <scope>NUCLEOTIDE SEQUENCE [LARGE SCALE GENOMIC DNA]</scope>
    <source>
        <strain evidence="3 4">S276</strain>
    </source>
</reference>
<organism evidence="3 4">
    <name type="scientific">Chara braunii</name>
    <name type="common">Braun's stonewort</name>
    <dbReference type="NCBI Taxonomy" id="69332"/>
    <lineage>
        <taxon>Eukaryota</taxon>
        <taxon>Viridiplantae</taxon>
        <taxon>Streptophyta</taxon>
        <taxon>Charophyceae</taxon>
        <taxon>Charales</taxon>
        <taxon>Characeae</taxon>
        <taxon>Chara</taxon>
    </lineage>
</organism>
<feature type="compositionally biased region" description="Gly residues" evidence="1">
    <location>
        <begin position="424"/>
        <end position="437"/>
    </location>
</feature>
<comment type="caution">
    <text evidence="3">The sequence shown here is derived from an EMBL/GenBank/DDBJ whole genome shotgun (WGS) entry which is preliminary data.</text>
</comment>
<feature type="compositionally biased region" description="Basic and acidic residues" evidence="1">
    <location>
        <begin position="597"/>
        <end position="610"/>
    </location>
</feature>
<feature type="region of interest" description="Disordered" evidence="1">
    <location>
        <begin position="335"/>
        <end position="457"/>
    </location>
</feature>
<feature type="compositionally biased region" description="Basic and acidic residues" evidence="1">
    <location>
        <begin position="383"/>
        <end position="400"/>
    </location>
</feature>
<accession>A0A388LQK5</accession>
<evidence type="ECO:0000259" key="2">
    <source>
        <dbReference type="Pfam" id="PF04937"/>
    </source>
</evidence>
<dbReference type="AlphaFoldDB" id="A0A388LQK5"/>
<dbReference type="Pfam" id="PF04937">
    <property type="entry name" value="DUF659"/>
    <property type="match status" value="1"/>
</dbReference>
<sequence length="687" mass="74980">MSRKRKTSSQGLLATGATKKFRQSRMDESFDPKWQQDLDVYFLQWLYVSGIPFHATRRHEFNTFRKHLATCPPRVHPSMPNHHRICGDGIVQQHKGVAEMLAMLRRDVAATRATILTDGRKSITPDQIANFLAAGFSGAYLLRTILRDGAEQDTASVVVRRWKKIFDDFGIENVNAICMESAGTYVAAAKLLAQNNDLRYSHITWLPYAVHVCSLMLSAIGKDGRDGVVGHREDTIIRARARGVGYVLPWEDEDVITAEERPKPRDSGVHPADKVSDEQLDRHVWKGRKDSLTRQSASVERYFDRRATIFLPHEEEVVYDPEPDPLSQYKIEEEPWSDPEDLDVESGQSSDDDVPLALMRRETRDDDDDRGYEGSSESDDDMDFGRGAEDARPGGDDGPRDITAARQQGQRCSARLAEERDRGGGGAARGGGDGRSGGQTPLSPQRGRSEAAHHLTTSAGDLVAATGSVTDFLGMSMGPPPTPLDAGHALVAASETPISQVVRGLDIDGGLSSSLLMEAAQGMKGTPGWAMRSMGDVVDRPPTQEMDVETDVDRRDREERQRALTLAQFCLVTQDIRATLDAARALETGVTLAAAADRRDTHGTGERNQDAEEVQEGDGSQPAEGDGGVCRPGLDPIRGEDDDAEGGGDGAVGGGDAPHGGSDAVARHDACEEDRRTRVEGIRRMPE</sequence>
<evidence type="ECO:0000256" key="1">
    <source>
        <dbReference type="SAM" id="MobiDB-lite"/>
    </source>
</evidence>
<feature type="compositionally biased region" description="Acidic residues" evidence="1">
    <location>
        <begin position="365"/>
        <end position="382"/>
    </location>
</feature>
<dbReference type="Gramene" id="GBG84539">
    <property type="protein sequence ID" value="GBG84539"/>
    <property type="gene ID" value="CBR_g38821"/>
</dbReference>
<proteinExistence type="predicted"/>
<dbReference type="Proteomes" id="UP000265515">
    <property type="component" value="Unassembled WGS sequence"/>
</dbReference>
<keyword evidence="4" id="KW-1185">Reference proteome</keyword>
<feature type="domain" description="DUF659" evidence="2">
    <location>
        <begin position="81"/>
        <end position="222"/>
    </location>
</feature>
<feature type="compositionally biased region" description="Gly residues" evidence="1">
    <location>
        <begin position="647"/>
        <end position="658"/>
    </location>
</feature>
<feature type="region of interest" description="Disordered" evidence="1">
    <location>
        <begin position="536"/>
        <end position="556"/>
    </location>
</feature>
<feature type="compositionally biased region" description="Basic and acidic residues" evidence="1">
    <location>
        <begin position="665"/>
        <end position="687"/>
    </location>
</feature>
<evidence type="ECO:0000313" key="4">
    <source>
        <dbReference type="Proteomes" id="UP000265515"/>
    </source>
</evidence>
<gene>
    <name evidence="3" type="ORF">CBR_g38821</name>
</gene>
<dbReference type="EMBL" id="BFEA01000480">
    <property type="protein sequence ID" value="GBG84539.1"/>
    <property type="molecule type" value="Genomic_DNA"/>
</dbReference>